<dbReference type="GO" id="GO:0008168">
    <property type="term" value="F:methyltransferase activity"/>
    <property type="evidence" value="ECO:0007669"/>
    <property type="project" value="UniProtKB-KW"/>
</dbReference>
<dbReference type="Pfam" id="PF13489">
    <property type="entry name" value="Methyltransf_23"/>
    <property type="match status" value="1"/>
</dbReference>
<organism evidence="1 2">
    <name type="scientific">Paenimyroides ceti</name>
    <dbReference type="NCBI Taxonomy" id="395087"/>
    <lineage>
        <taxon>Bacteria</taxon>
        <taxon>Pseudomonadati</taxon>
        <taxon>Bacteroidota</taxon>
        <taxon>Flavobacteriia</taxon>
        <taxon>Flavobacteriales</taxon>
        <taxon>Flavobacteriaceae</taxon>
        <taxon>Paenimyroides</taxon>
    </lineage>
</organism>
<dbReference type="EMBL" id="JAUFQU010000001">
    <property type="protein sequence ID" value="MDN3706416.1"/>
    <property type="molecule type" value="Genomic_DNA"/>
</dbReference>
<comment type="caution">
    <text evidence="1">The sequence shown here is derived from an EMBL/GenBank/DDBJ whole genome shotgun (WGS) entry which is preliminary data.</text>
</comment>
<dbReference type="CDD" id="cd02440">
    <property type="entry name" value="AdoMet_MTases"/>
    <property type="match status" value="1"/>
</dbReference>
<gene>
    <name evidence="1" type="ORF">QW060_04660</name>
</gene>
<keyword evidence="1" id="KW-0489">Methyltransferase</keyword>
<keyword evidence="2" id="KW-1185">Reference proteome</keyword>
<dbReference type="GO" id="GO:0032259">
    <property type="term" value="P:methylation"/>
    <property type="evidence" value="ECO:0007669"/>
    <property type="project" value="UniProtKB-KW"/>
</dbReference>
<protein>
    <submittedName>
        <fullName evidence="1">Methyltransferase domain-containing protein</fullName>
    </submittedName>
</protein>
<evidence type="ECO:0000313" key="1">
    <source>
        <dbReference type="EMBL" id="MDN3706416.1"/>
    </source>
</evidence>
<dbReference type="InterPro" id="IPR029063">
    <property type="entry name" value="SAM-dependent_MTases_sf"/>
</dbReference>
<proteinExistence type="predicted"/>
<sequence length="240" mass="28300">MYIFLKKITKKLIPKNILYRNEFLFRKLIYLKYKGNNYHCNACNARLKKFIPITDDLLCPACGSRSRTRLLWQILKEKHLIKGTVLDFSPPRIIYRNLKKHTGIEYYSSDFENEFIADYHFDITKIEKEANSFDLIMCFHILEHISNDEKAINELYRVLKKEGIGLIQTPFKEGDIYEDYTIVSEEERLKAFGQEDHVRVYSVKGLTERLEKSGFKVTSIEQQPIPHLGINTETILLVKK</sequence>
<dbReference type="Gene3D" id="3.40.50.150">
    <property type="entry name" value="Vaccinia Virus protein VP39"/>
    <property type="match status" value="1"/>
</dbReference>
<dbReference type="RefSeq" id="WP_290362489.1">
    <property type="nucleotide sequence ID" value="NZ_JAUFQU010000001.1"/>
</dbReference>
<evidence type="ECO:0000313" key="2">
    <source>
        <dbReference type="Proteomes" id="UP001242368"/>
    </source>
</evidence>
<dbReference type="Proteomes" id="UP001242368">
    <property type="component" value="Unassembled WGS sequence"/>
</dbReference>
<keyword evidence="1" id="KW-0808">Transferase</keyword>
<reference evidence="2" key="1">
    <citation type="journal article" date="2019" name="Int. J. Syst. Evol. Microbiol.">
        <title>The Global Catalogue of Microorganisms (GCM) 10K type strain sequencing project: providing services to taxonomists for standard genome sequencing and annotation.</title>
        <authorList>
            <consortium name="The Broad Institute Genomics Platform"/>
            <consortium name="The Broad Institute Genome Sequencing Center for Infectious Disease"/>
            <person name="Wu L."/>
            <person name="Ma J."/>
        </authorList>
    </citation>
    <scope>NUCLEOTIDE SEQUENCE [LARGE SCALE GENOMIC DNA]</scope>
    <source>
        <strain evidence="2">CECT 7184</strain>
    </source>
</reference>
<accession>A0ABT8CRL6</accession>
<dbReference type="SUPFAM" id="SSF53335">
    <property type="entry name" value="S-adenosyl-L-methionine-dependent methyltransferases"/>
    <property type="match status" value="1"/>
</dbReference>
<name>A0ABT8CRL6_9FLAO</name>